<dbReference type="SUPFAM" id="SSF144091">
    <property type="entry name" value="Rhomboid-like"/>
    <property type="match status" value="1"/>
</dbReference>
<keyword evidence="8 14" id="KW-1133">Transmembrane helix</keyword>
<comment type="caution">
    <text evidence="16">The sequence shown here is derived from an EMBL/GenBank/DDBJ whole genome shotgun (WGS) entry which is preliminary data.</text>
</comment>
<keyword evidence="9 14" id="KW-0472">Membrane</keyword>
<evidence type="ECO:0000256" key="8">
    <source>
        <dbReference type="ARBA" id="ARBA00022989"/>
    </source>
</evidence>
<name>A0A8X7T9T5_CANPA</name>
<organism evidence="16 17">
    <name type="scientific">Candida parapsilosis</name>
    <name type="common">Yeast</name>
    <dbReference type="NCBI Taxonomy" id="5480"/>
    <lineage>
        <taxon>Eukaryota</taxon>
        <taxon>Fungi</taxon>
        <taxon>Dikarya</taxon>
        <taxon>Ascomycota</taxon>
        <taxon>Saccharomycotina</taxon>
        <taxon>Pichiomycetes</taxon>
        <taxon>Debaryomycetaceae</taxon>
        <taxon>Candida/Lodderomyces clade</taxon>
        <taxon>Candida</taxon>
    </lineage>
</organism>
<dbReference type="GO" id="GO:0004252">
    <property type="term" value="F:serine-type endopeptidase activity"/>
    <property type="evidence" value="ECO:0007669"/>
    <property type="project" value="InterPro"/>
</dbReference>
<dbReference type="GO" id="GO:0006508">
    <property type="term" value="P:proteolysis"/>
    <property type="evidence" value="ECO:0007669"/>
    <property type="project" value="UniProtKB-KW"/>
</dbReference>
<comment type="function">
    <text evidence="10">Probable rhomboid-type serine protease that catalyzes intramembrane proteolysis.</text>
</comment>
<evidence type="ECO:0000313" key="16">
    <source>
        <dbReference type="EMBL" id="KAF6042860.1"/>
    </source>
</evidence>
<comment type="catalytic activity">
    <reaction evidence="1">
        <text>Cleaves type-1 transmembrane domains using a catalytic dyad composed of serine and histidine that are contributed by different transmembrane domains.</text>
        <dbReference type="EC" id="3.4.21.105"/>
    </reaction>
</comment>
<feature type="transmembrane region" description="Helical" evidence="14">
    <location>
        <begin position="206"/>
        <end position="223"/>
    </location>
</feature>
<feature type="transmembrane region" description="Helical" evidence="14">
    <location>
        <begin position="169"/>
        <end position="185"/>
    </location>
</feature>
<evidence type="ECO:0000256" key="10">
    <source>
        <dbReference type="ARBA" id="ARBA00037147"/>
    </source>
</evidence>
<keyword evidence="6 14" id="KW-0812">Transmembrane</keyword>
<comment type="subcellular location">
    <subcellularLocation>
        <location evidence="2">Golgi apparatus</location>
        <location evidence="2">cis-Golgi network membrane</location>
        <topology evidence="2">Multi-pass membrane protein</topology>
    </subcellularLocation>
</comment>
<proteinExistence type="inferred from homology"/>
<dbReference type="EC" id="3.4.21.105" evidence="4"/>
<gene>
    <name evidence="16" type="ORF">FOB60_005614</name>
</gene>
<dbReference type="EMBL" id="JABWAB010000013">
    <property type="protein sequence ID" value="KAF6042860.1"/>
    <property type="molecule type" value="Genomic_DNA"/>
</dbReference>
<sequence length="332" mass="36453">MSCNTISCASKSRALFSPVGDNSQKNSFTKTPNSNKTHIPTQMEQTPSNTFPSQSLVALKQTPALTAGLPIFTLILCFFKNSMGFEFSSLILYPRSPLEFNLNAISLYPLIHVGYLHWFINICAIFTPLAMFEKRHGTVYTGITLNLLTVIAALQYCIVGLFLYPDTGVIGLSGIGFSFIAYMAYKEHQYKPVLDSFKIGSREIKIYTLATPFIAAIFCLIVFPASSLPGHLAGISTGFLLAKGYINKLYPPSSIILKIEKFVAPGIALIGQIVFYHKEEEAVHVRGVQYEPLFAETDAESLSASTSVAQPQPQPTRSTSYIRETHVLGGAQ</sequence>
<evidence type="ECO:0000256" key="14">
    <source>
        <dbReference type="SAM" id="Phobius"/>
    </source>
</evidence>
<evidence type="ECO:0000256" key="1">
    <source>
        <dbReference type="ARBA" id="ARBA00000156"/>
    </source>
</evidence>
<keyword evidence="5" id="KW-0645">Protease</keyword>
<dbReference type="PANTHER" id="PTHR43066">
    <property type="entry name" value="RHOMBOID-RELATED PROTEIN"/>
    <property type="match status" value="1"/>
</dbReference>
<feature type="domain" description="Peptidase S54 rhomboid" evidence="15">
    <location>
        <begin position="105"/>
        <end position="243"/>
    </location>
</feature>
<evidence type="ECO:0000259" key="15">
    <source>
        <dbReference type="Pfam" id="PF01694"/>
    </source>
</evidence>
<evidence type="ECO:0000256" key="6">
    <source>
        <dbReference type="ARBA" id="ARBA00022692"/>
    </source>
</evidence>
<dbReference type="Pfam" id="PF01694">
    <property type="entry name" value="Rhomboid"/>
    <property type="match status" value="1"/>
</dbReference>
<feature type="transmembrane region" description="Helical" evidence="14">
    <location>
        <begin position="139"/>
        <end position="163"/>
    </location>
</feature>
<dbReference type="GO" id="GO:0016020">
    <property type="term" value="C:membrane"/>
    <property type="evidence" value="ECO:0007669"/>
    <property type="project" value="InterPro"/>
</dbReference>
<evidence type="ECO:0000256" key="13">
    <source>
        <dbReference type="SAM" id="MobiDB-lite"/>
    </source>
</evidence>
<evidence type="ECO:0000256" key="5">
    <source>
        <dbReference type="ARBA" id="ARBA00022670"/>
    </source>
</evidence>
<reference evidence="16" key="1">
    <citation type="submission" date="2020-03" db="EMBL/GenBank/DDBJ databases">
        <title>FDA dAtabase for Regulatory Grade micrObial Sequences (FDA-ARGOS): Supporting development and validation of Infectious Disease Dx tests.</title>
        <authorList>
            <person name="Campos J."/>
            <person name="Goldberg B."/>
            <person name="Tallon L."/>
            <person name="Sadzewicz L."/>
            <person name="Vavikolanu K."/>
            <person name="Mehta A."/>
            <person name="Aluvathingal J."/>
            <person name="Nadendla S."/>
            <person name="Nandy P."/>
            <person name="Geyer C."/>
            <person name="Yan Y."/>
            <person name="Sichtig H."/>
        </authorList>
    </citation>
    <scope>NUCLEOTIDE SEQUENCE [LARGE SCALE GENOMIC DNA]</scope>
    <source>
        <strain evidence="16">FDAARGOS_652</strain>
    </source>
</reference>
<dbReference type="Gene3D" id="1.20.1540.10">
    <property type="entry name" value="Rhomboid-like"/>
    <property type="match status" value="1"/>
</dbReference>
<feature type="transmembrane region" description="Helical" evidence="14">
    <location>
        <begin position="64"/>
        <end position="85"/>
    </location>
</feature>
<accession>A0A8X7T9T5</accession>
<evidence type="ECO:0000256" key="3">
    <source>
        <dbReference type="ARBA" id="ARBA00009045"/>
    </source>
</evidence>
<dbReference type="InterPro" id="IPR022764">
    <property type="entry name" value="Peptidase_S54_rhomboid_dom"/>
</dbReference>
<evidence type="ECO:0000256" key="11">
    <source>
        <dbReference type="ARBA" id="ARBA00039804"/>
    </source>
</evidence>
<dbReference type="InterPro" id="IPR035952">
    <property type="entry name" value="Rhomboid-like_sf"/>
</dbReference>
<comment type="similarity">
    <text evidence="3">Belongs to the peptidase S54 family.</text>
</comment>
<dbReference type="AlphaFoldDB" id="A0A8X7T9T5"/>
<evidence type="ECO:0000256" key="4">
    <source>
        <dbReference type="ARBA" id="ARBA00013039"/>
    </source>
</evidence>
<evidence type="ECO:0000256" key="7">
    <source>
        <dbReference type="ARBA" id="ARBA00022801"/>
    </source>
</evidence>
<dbReference type="Proteomes" id="UP000590412">
    <property type="component" value="Unassembled WGS sequence"/>
</dbReference>
<evidence type="ECO:0000256" key="2">
    <source>
        <dbReference type="ARBA" id="ARBA00004257"/>
    </source>
</evidence>
<feature type="transmembrane region" description="Helical" evidence="14">
    <location>
        <begin position="105"/>
        <end position="127"/>
    </location>
</feature>
<dbReference type="PANTHER" id="PTHR43066:SF1">
    <property type="entry name" value="RHOMBOID PROTEIN 2"/>
    <property type="match status" value="1"/>
</dbReference>
<feature type="compositionally biased region" description="Polar residues" evidence="13">
    <location>
        <begin position="20"/>
        <end position="50"/>
    </location>
</feature>
<dbReference type="GO" id="GO:0005794">
    <property type="term" value="C:Golgi apparatus"/>
    <property type="evidence" value="ECO:0007669"/>
    <property type="project" value="UniProtKB-SubCell"/>
</dbReference>
<evidence type="ECO:0000256" key="9">
    <source>
        <dbReference type="ARBA" id="ARBA00023136"/>
    </source>
</evidence>
<evidence type="ECO:0000256" key="12">
    <source>
        <dbReference type="ARBA" id="ARBA00042081"/>
    </source>
</evidence>
<feature type="region of interest" description="Disordered" evidence="13">
    <location>
        <begin position="19"/>
        <end position="50"/>
    </location>
</feature>
<protein>
    <recommendedName>
        <fullName evidence="11">Rhomboid-type serine protease 2</fullName>
        <ecNumber evidence="4">3.4.21.105</ecNumber>
    </recommendedName>
    <alternativeName>
        <fullName evidence="12">Rhomboid protein 2</fullName>
    </alternativeName>
</protein>
<keyword evidence="7" id="KW-0378">Hydrolase</keyword>
<evidence type="ECO:0000313" key="17">
    <source>
        <dbReference type="Proteomes" id="UP000590412"/>
    </source>
</evidence>